<dbReference type="OMA" id="HEYGKIM"/>
<dbReference type="InterPro" id="IPR050831">
    <property type="entry name" value="CEA_cell_adhesion"/>
</dbReference>
<gene>
    <name evidence="6" type="ORF">XELAEV_18042739mg</name>
</gene>
<evidence type="ECO:0000256" key="3">
    <source>
        <dbReference type="SAM" id="Phobius"/>
    </source>
</evidence>
<organism evidence="6 7">
    <name type="scientific">Xenopus laevis</name>
    <name type="common">African clawed frog</name>
    <dbReference type="NCBI Taxonomy" id="8355"/>
    <lineage>
        <taxon>Eukaryota</taxon>
        <taxon>Metazoa</taxon>
        <taxon>Chordata</taxon>
        <taxon>Craniata</taxon>
        <taxon>Vertebrata</taxon>
        <taxon>Euteleostomi</taxon>
        <taxon>Amphibia</taxon>
        <taxon>Batrachia</taxon>
        <taxon>Anura</taxon>
        <taxon>Pipoidea</taxon>
        <taxon>Pipidae</taxon>
        <taxon>Xenopodinae</taxon>
        <taxon>Xenopus</taxon>
        <taxon>Xenopus</taxon>
    </lineage>
</organism>
<keyword evidence="1 4" id="KW-0732">Signal</keyword>
<proteinExistence type="predicted"/>
<evidence type="ECO:0000256" key="1">
    <source>
        <dbReference type="ARBA" id="ARBA00022729"/>
    </source>
</evidence>
<dbReference type="AlphaFoldDB" id="A0A974C4T7"/>
<dbReference type="Proteomes" id="UP000694892">
    <property type="component" value="Chromosome 8S"/>
</dbReference>
<protein>
    <recommendedName>
        <fullName evidence="5">Ig-like domain-containing protein</fullName>
    </recommendedName>
</protein>
<evidence type="ECO:0000256" key="2">
    <source>
        <dbReference type="ARBA" id="ARBA00023180"/>
    </source>
</evidence>
<evidence type="ECO:0000313" key="6">
    <source>
        <dbReference type="EMBL" id="OCT66489.1"/>
    </source>
</evidence>
<dbReference type="EMBL" id="CM004481">
    <property type="protein sequence ID" value="OCT66489.1"/>
    <property type="molecule type" value="Genomic_DNA"/>
</dbReference>
<evidence type="ECO:0000313" key="7">
    <source>
        <dbReference type="Proteomes" id="UP000694892"/>
    </source>
</evidence>
<evidence type="ECO:0000256" key="4">
    <source>
        <dbReference type="SAM" id="SignalP"/>
    </source>
</evidence>
<feature type="signal peptide" evidence="4">
    <location>
        <begin position="1"/>
        <end position="19"/>
    </location>
</feature>
<reference evidence="7" key="1">
    <citation type="journal article" date="2016" name="Nature">
        <title>Genome evolution in the allotetraploid frog Xenopus laevis.</title>
        <authorList>
            <person name="Session A.M."/>
            <person name="Uno Y."/>
            <person name="Kwon T."/>
            <person name="Chapman J.A."/>
            <person name="Toyoda A."/>
            <person name="Takahashi S."/>
            <person name="Fukui A."/>
            <person name="Hikosaka A."/>
            <person name="Suzuki A."/>
            <person name="Kondo M."/>
            <person name="van Heeringen S.J."/>
            <person name="Quigley I."/>
            <person name="Heinz S."/>
            <person name="Ogino H."/>
            <person name="Ochi H."/>
            <person name="Hellsten U."/>
            <person name="Lyons J.B."/>
            <person name="Simakov O."/>
            <person name="Putnam N."/>
            <person name="Stites J."/>
            <person name="Kuroki Y."/>
            <person name="Tanaka T."/>
            <person name="Michiue T."/>
            <person name="Watanabe M."/>
            <person name="Bogdanovic O."/>
            <person name="Lister R."/>
            <person name="Georgiou G."/>
            <person name="Paranjpe S.S."/>
            <person name="van Kruijsbergen I."/>
            <person name="Shu S."/>
            <person name="Carlson J."/>
            <person name="Kinoshita T."/>
            <person name="Ohta Y."/>
            <person name="Mawaribuchi S."/>
            <person name="Jenkins J."/>
            <person name="Grimwood J."/>
            <person name="Schmutz J."/>
            <person name="Mitros T."/>
            <person name="Mozaffari S.V."/>
            <person name="Suzuki Y."/>
            <person name="Haramoto Y."/>
            <person name="Yamamoto T.S."/>
            <person name="Takagi C."/>
            <person name="Heald R."/>
            <person name="Miller K."/>
            <person name="Haudenschild C."/>
            <person name="Kitzman J."/>
            <person name="Nakayama T."/>
            <person name="Izutsu Y."/>
            <person name="Robert J."/>
            <person name="Fortriede J."/>
            <person name="Burns K."/>
            <person name="Lotay V."/>
            <person name="Karimi K."/>
            <person name="Yasuoka Y."/>
            <person name="Dichmann D.S."/>
            <person name="Flajnik M.F."/>
            <person name="Houston D.W."/>
            <person name="Shendure J."/>
            <person name="DuPasquier L."/>
            <person name="Vize P.D."/>
            <person name="Zorn A.M."/>
            <person name="Ito M."/>
            <person name="Marcotte E.M."/>
            <person name="Wallingford J.B."/>
            <person name="Ito Y."/>
            <person name="Asashima M."/>
            <person name="Ueno N."/>
            <person name="Matsuda Y."/>
            <person name="Veenstra G.J."/>
            <person name="Fujiyama A."/>
            <person name="Harland R.M."/>
            <person name="Taira M."/>
            <person name="Rokhsar D.S."/>
        </authorList>
    </citation>
    <scope>NUCLEOTIDE SEQUENCE [LARGE SCALE GENOMIC DNA]</scope>
    <source>
        <strain evidence="7">J</strain>
    </source>
</reference>
<dbReference type="InterPro" id="IPR013783">
    <property type="entry name" value="Ig-like_fold"/>
</dbReference>
<dbReference type="PROSITE" id="PS50835">
    <property type="entry name" value="IG_LIKE"/>
    <property type="match status" value="1"/>
</dbReference>
<keyword evidence="3" id="KW-1133">Transmembrane helix</keyword>
<evidence type="ECO:0000259" key="5">
    <source>
        <dbReference type="PROSITE" id="PS50835"/>
    </source>
</evidence>
<feature type="transmembrane region" description="Helical" evidence="3">
    <location>
        <begin position="215"/>
        <end position="237"/>
    </location>
</feature>
<dbReference type="InterPro" id="IPR036179">
    <property type="entry name" value="Ig-like_dom_sf"/>
</dbReference>
<sequence length="242" mass="26890">MSGLITVVSLVLFVPSAEALKLQVAVSSELRLCGLTCERDGIYTLDREPHVGILEYACRDKSKNFNRAYESRTLLDESSGCCIIRNAQKSDTGNYLLEFHEYGKIMQRVYITTCVIMDPVSVSNISTNRSGETVSVSVSYSGEEATVLWTWNGGALPERHQLSDSNKTLTVPSTDTGTFTVLVSNPVSLTSAHYNLTLPERELRSRTEEKNRIRFVAPVAFVFVGFLFIFLLLTLYLPAVLS</sequence>
<accession>A0A974C4T7</accession>
<feature type="domain" description="Ig-like" evidence="5">
    <location>
        <begin position="119"/>
        <end position="197"/>
    </location>
</feature>
<dbReference type="InterPro" id="IPR007110">
    <property type="entry name" value="Ig-like_dom"/>
</dbReference>
<name>A0A974C4T7_XENLA</name>
<keyword evidence="3" id="KW-0812">Transmembrane</keyword>
<keyword evidence="2" id="KW-0325">Glycoprotein</keyword>
<dbReference type="PANTHER" id="PTHR44427:SF5">
    <property type="entry name" value="V-SET AND IMMUNOGLOBULIN DOMAIN-CONTAINING PROTEIN 10-LIKE"/>
    <property type="match status" value="1"/>
</dbReference>
<dbReference type="PANTHER" id="PTHR44427">
    <property type="entry name" value="CARCINOEMBRYONIC ANTIGEN-RELATED CELL ADHESION MOLECULE 19"/>
    <property type="match status" value="1"/>
</dbReference>
<dbReference type="Gene3D" id="2.60.40.10">
    <property type="entry name" value="Immunoglobulins"/>
    <property type="match status" value="2"/>
</dbReference>
<keyword evidence="3" id="KW-0472">Membrane</keyword>
<dbReference type="SUPFAM" id="SSF48726">
    <property type="entry name" value="Immunoglobulin"/>
    <property type="match status" value="1"/>
</dbReference>
<feature type="chain" id="PRO_5038115759" description="Ig-like domain-containing protein" evidence="4">
    <location>
        <begin position="20"/>
        <end position="242"/>
    </location>
</feature>